<proteinExistence type="predicted"/>
<gene>
    <name evidence="1" type="ORF">LCGC14_3044200</name>
</gene>
<name>A0A0F8ZEL6_9ZZZZ</name>
<feature type="non-terminal residue" evidence="1">
    <location>
        <position position="41"/>
    </location>
</feature>
<evidence type="ECO:0000313" key="1">
    <source>
        <dbReference type="EMBL" id="KKK58461.1"/>
    </source>
</evidence>
<dbReference type="PROSITE" id="PS51257">
    <property type="entry name" value="PROKAR_LIPOPROTEIN"/>
    <property type="match status" value="1"/>
</dbReference>
<dbReference type="EMBL" id="LAZR01063971">
    <property type="protein sequence ID" value="KKK58461.1"/>
    <property type="molecule type" value="Genomic_DNA"/>
</dbReference>
<accession>A0A0F8ZEL6</accession>
<comment type="caution">
    <text evidence="1">The sequence shown here is derived from an EMBL/GenBank/DDBJ whole genome shotgun (WGS) entry which is preliminary data.</text>
</comment>
<organism evidence="1">
    <name type="scientific">marine sediment metagenome</name>
    <dbReference type="NCBI Taxonomy" id="412755"/>
    <lineage>
        <taxon>unclassified sequences</taxon>
        <taxon>metagenomes</taxon>
        <taxon>ecological metagenomes</taxon>
    </lineage>
</organism>
<dbReference type="AlphaFoldDB" id="A0A0F8ZEL6"/>
<protein>
    <recommendedName>
        <fullName evidence="2">NADH:ubiquinone oxidoreductase-like 20kDa subunit domain-containing protein</fullName>
    </recommendedName>
</protein>
<evidence type="ECO:0008006" key="2">
    <source>
        <dbReference type="Google" id="ProtNLM"/>
    </source>
</evidence>
<sequence>MNITLKALLKSPWVFHLSTGSCNNCDIEILDCLTPRYDIER</sequence>
<dbReference type="SUPFAM" id="SSF56770">
    <property type="entry name" value="HydA/Nqo6-like"/>
    <property type="match status" value="1"/>
</dbReference>
<dbReference type="Gene3D" id="3.40.50.12280">
    <property type="match status" value="1"/>
</dbReference>
<reference evidence="1" key="1">
    <citation type="journal article" date="2015" name="Nature">
        <title>Complex archaea that bridge the gap between prokaryotes and eukaryotes.</title>
        <authorList>
            <person name="Spang A."/>
            <person name="Saw J.H."/>
            <person name="Jorgensen S.L."/>
            <person name="Zaremba-Niedzwiedzka K."/>
            <person name="Martijn J."/>
            <person name="Lind A.E."/>
            <person name="van Eijk R."/>
            <person name="Schleper C."/>
            <person name="Guy L."/>
            <person name="Ettema T.J."/>
        </authorList>
    </citation>
    <scope>NUCLEOTIDE SEQUENCE</scope>
</reference>